<feature type="compositionally biased region" description="Acidic residues" evidence="5">
    <location>
        <begin position="331"/>
        <end position="353"/>
    </location>
</feature>
<dbReference type="InterPro" id="IPR000608">
    <property type="entry name" value="UBC"/>
</dbReference>
<feature type="chain" id="PRO_5037472341" evidence="6">
    <location>
        <begin position="23"/>
        <end position="353"/>
    </location>
</feature>
<feature type="compositionally biased region" description="Low complexity" evidence="5">
    <location>
        <begin position="321"/>
        <end position="330"/>
    </location>
</feature>
<feature type="compositionally biased region" description="Polar residues" evidence="5">
    <location>
        <begin position="123"/>
        <end position="133"/>
    </location>
</feature>
<reference evidence="9" key="1">
    <citation type="submission" date="2022-11" db="UniProtKB">
        <authorList>
            <consortium name="WormBaseParasite"/>
        </authorList>
    </citation>
    <scope>IDENTIFICATION</scope>
</reference>
<name>A0A914ICC1_GLORO</name>
<evidence type="ECO:0000256" key="4">
    <source>
        <dbReference type="RuleBase" id="RU362109"/>
    </source>
</evidence>
<evidence type="ECO:0000256" key="5">
    <source>
        <dbReference type="SAM" id="MobiDB-lite"/>
    </source>
</evidence>
<evidence type="ECO:0000313" key="9">
    <source>
        <dbReference type="WBParaSite" id="Gr19_v10_g8584.t1"/>
    </source>
</evidence>
<proteinExistence type="inferred from homology"/>
<feature type="region of interest" description="Disordered" evidence="5">
    <location>
        <begin position="118"/>
        <end position="142"/>
    </location>
</feature>
<dbReference type="Gene3D" id="3.10.110.10">
    <property type="entry name" value="Ubiquitin Conjugating Enzyme"/>
    <property type="match status" value="1"/>
</dbReference>
<dbReference type="Proteomes" id="UP000887572">
    <property type="component" value="Unplaced"/>
</dbReference>
<organism evidence="8 9">
    <name type="scientific">Globodera rostochiensis</name>
    <name type="common">Golden nematode worm</name>
    <name type="synonym">Heterodera rostochiensis</name>
    <dbReference type="NCBI Taxonomy" id="31243"/>
    <lineage>
        <taxon>Eukaryota</taxon>
        <taxon>Metazoa</taxon>
        <taxon>Ecdysozoa</taxon>
        <taxon>Nematoda</taxon>
        <taxon>Chromadorea</taxon>
        <taxon>Rhabditida</taxon>
        <taxon>Tylenchina</taxon>
        <taxon>Tylenchomorpha</taxon>
        <taxon>Tylenchoidea</taxon>
        <taxon>Heteroderidae</taxon>
        <taxon>Heteroderinae</taxon>
        <taxon>Globodera</taxon>
    </lineage>
</organism>
<dbReference type="FunFam" id="3.10.110.10:FF:000051">
    <property type="entry name" value="ubiquitin-conjugating enzyme E2 R2-like"/>
    <property type="match status" value="1"/>
</dbReference>
<dbReference type="AlphaFoldDB" id="A0A914ICC1"/>
<dbReference type="SUPFAM" id="SSF54495">
    <property type="entry name" value="UBC-like"/>
    <property type="match status" value="1"/>
</dbReference>
<accession>A0A914ICC1</accession>
<dbReference type="InterPro" id="IPR050113">
    <property type="entry name" value="Ub_conjugating_enzyme"/>
</dbReference>
<dbReference type="GO" id="GO:0016740">
    <property type="term" value="F:transferase activity"/>
    <property type="evidence" value="ECO:0007669"/>
    <property type="project" value="UniProtKB-KW"/>
</dbReference>
<comment type="similarity">
    <text evidence="4">Belongs to the ubiquitin-conjugating enzyme family.</text>
</comment>
<keyword evidence="8" id="KW-1185">Reference proteome</keyword>
<dbReference type="WBParaSite" id="Gr19_v10_g8584.t1">
    <property type="protein sequence ID" value="Gr19_v10_g8584.t1"/>
    <property type="gene ID" value="Gr19_v10_g8584"/>
</dbReference>
<evidence type="ECO:0000259" key="7">
    <source>
        <dbReference type="PROSITE" id="PS50127"/>
    </source>
</evidence>
<evidence type="ECO:0000313" key="8">
    <source>
        <dbReference type="Proteomes" id="UP000887572"/>
    </source>
</evidence>
<feature type="active site" description="Glycyl thioester intermediate" evidence="3">
    <location>
        <position position="228"/>
    </location>
</feature>
<dbReference type="PROSITE" id="PS00183">
    <property type="entry name" value="UBC_1"/>
    <property type="match status" value="1"/>
</dbReference>
<dbReference type="PROSITE" id="PS50127">
    <property type="entry name" value="UBC_2"/>
    <property type="match status" value="1"/>
</dbReference>
<evidence type="ECO:0000256" key="1">
    <source>
        <dbReference type="ARBA" id="ARBA00022679"/>
    </source>
</evidence>
<dbReference type="SMART" id="SM00212">
    <property type="entry name" value="UBCc"/>
    <property type="match status" value="1"/>
</dbReference>
<evidence type="ECO:0000256" key="6">
    <source>
        <dbReference type="SAM" id="SignalP"/>
    </source>
</evidence>
<keyword evidence="4" id="KW-0547">Nucleotide-binding</keyword>
<protein>
    <submittedName>
        <fullName evidence="9">UBC core domain-containing protein</fullName>
    </submittedName>
</protein>
<feature type="signal peptide" evidence="6">
    <location>
        <begin position="1"/>
        <end position="22"/>
    </location>
</feature>
<keyword evidence="1" id="KW-0808">Transferase</keyword>
<evidence type="ECO:0000256" key="2">
    <source>
        <dbReference type="ARBA" id="ARBA00022786"/>
    </source>
</evidence>
<feature type="region of interest" description="Disordered" evidence="5">
    <location>
        <begin position="321"/>
        <end position="353"/>
    </location>
</feature>
<keyword evidence="6" id="KW-0732">Signal</keyword>
<keyword evidence="2 4" id="KW-0833">Ubl conjugation pathway</keyword>
<feature type="domain" description="UBC core" evidence="7">
    <location>
        <begin position="144"/>
        <end position="302"/>
    </location>
</feature>
<dbReference type="InterPro" id="IPR023313">
    <property type="entry name" value="UBQ-conjugating_AS"/>
</dbReference>
<dbReference type="GO" id="GO:0005524">
    <property type="term" value="F:ATP binding"/>
    <property type="evidence" value="ECO:0007669"/>
    <property type="project" value="UniProtKB-UniRule"/>
</dbReference>
<dbReference type="InterPro" id="IPR016135">
    <property type="entry name" value="UBQ-conjugating_enzyme/RWD"/>
</dbReference>
<dbReference type="Pfam" id="PF00179">
    <property type="entry name" value="UQ_con"/>
    <property type="match status" value="1"/>
</dbReference>
<sequence length="353" mass="38954">MPSEFLFLVVGTFLLIVPPIDTAVKSLKHFHGQQKPSTSKAVPPFDYDYPDYSAGVFIDAVPITSTTKKSLAGHRFATPMGLRRKSAHLWGGRQADRMVRETVWHAAEIMGKRSARFFIPGDSGSNEQNNQHQPGEASPRLDSSTIRILQLELRSLQSKPMEGFTISCDENNISAWTVGIFGPPGTPYQGGYFKAVISFPSNYPFSPPKFRFTTPVWHPNIYPNGDVCISTLHSAVGTGTSEAWSPTQNVRTVLLSIISLLNEPNPLSAANPTASTMYDKYKKLGNQEYVEKIRQQVKESKILAKQENVVVPETVDDYVVPTTSTSNDAVEVVDVDDVDGSTEPSEEEDDDIN</sequence>
<keyword evidence="4" id="KW-0067">ATP-binding</keyword>
<evidence type="ECO:0000256" key="3">
    <source>
        <dbReference type="PROSITE-ProRule" id="PRU10133"/>
    </source>
</evidence>
<dbReference type="PANTHER" id="PTHR24067">
    <property type="entry name" value="UBIQUITIN-CONJUGATING ENZYME E2"/>
    <property type="match status" value="1"/>
</dbReference>
<dbReference type="GO" id="GO:0032446">
    <property type="term" value="P:protein modification by small protein conjugation"/>
    <property type="evidence" value="ECO:0007669"/>
    <property type="project" value="UniProtKB-ARBA"/>
</dbReference>